<accession>A0A0F9AU21</accession>
<protein>
    <submittedName>
        <fullName evidence="1">Uncharacterized protein</fullName>
    </submittedName>
</protein>
<organism evidence="1">
    <name type="scientific">marine sediment metagenome</name>
    <dbReference type="NCBI Taxonomy" id="412755"/>
    <lineage>
        <taxon>unclassified sequences</taxon>
        <taxon>metagenomes</taxon>
        <taxon>ecological metagenomes</taxon>
    </lineage>
</organism>
<reference evidence="1" key="1">
    <citation type="journal article" date="2015" name="Nature">
        <title>Complex archaea that bridge the gap between prokaryotes and eukaryotes.</title>
        <authorList>
            <person name="Spang A."/>
            <person name="Saw J.H."/>
            <person name="Jorgensen S.L."/>
            <person name="Zaremba-Niedzwiedzka K."/>
            <person name="Martijn J."/>
            <person name="Lind A.E."/>
            <person name="van Eijk R."/>
            <person name="Schleper C."/>
            <person name="Guy L."/>
            <person name="Ettema T.J."/>
        </authorList>
    </citation>
    <scope>NUCLEOTIDE SEQUENCE</scope>
</reference>
<comment type="caution">
    <text evidence="1">The sequence shown here is derived from an EMBL/GenBank/DDBJ whole genome shotgun (WGS) entry which is preliminary data.</text>
</comment>
<name>A0A0F9AU21_9ZZZZ</name>
<proteinExistence type="predicted"/>
<dbReference type="EMBL" id="LAZR01055744">
    <property type="protein sequence ID" value="KKK75696.1"/>
    <property type="molecule type" value="Genomic_DNA"/>
</dbReference>
<sequence>MTVWNTLRILLFVSCGFCVGGLQAGVPEMSPQKMQDPVQLNPKTINCLLAVYAMRTPGISEMTVAQIQPADKRFWLQNVGGDMKVAWNVSAADVGEYRPTFVVNCSEGTEITVTGPNDSLVFRAPEGGWQRCTSQDDSQAFKPTVCRAG</sequence>
<gene>
    <name evidence="1" type="ORF">LCGC14_2871140</name>
</gene>
<dbReference type="AlphaFoldDB" id="A0A0F9AU21"/>
<evidence type="ECO:0000313" key="1">
    <source>
        <dbReference type="EMBL" id="KKK75696.1"/>
    </source>
</evidence>